<protein>
    <recommendedName>
        <fullName evidence="3">Restriction endonuclease domain-containing protein</fullName>
    </recommendedName>
</protein>
<reference evidence="2" key="1">
    <citation type="journal article" date="2017" name="Genome Biol.">
        <title>Comparative genomics reveals high biological diversity and specific adaptations in the industrially and medically important fungal genus Aspergillus.</title>
        <authorList>
            <person name="de Vries R.P."/>
            <person name="Riley R."/>
            <person name="Wiebenga A."/>
            <person name="Aguilar-Osorio G."/>
            <person name="Amillis S."/>
            <person name="Uchima C.A."/>
            <person name="Anderluh G."/>
            <person name="Asadollahi M."/>
            <person name="Askin M."/>
            <person name="Barry K."/>
            <person name="Battaglia E."/>
            <person name="Bayram O."/>
            <person name="Benocci T."/>
            <person name="Braus-Stromeyer S.A."/>
            <person name="Caldana C."/>
            <person name="Canovas D."/>
            <person name="Cerqueira G.C."/>
            <person name="Chen F."/>
            <person name="Chen W."/>
            <person name="Choi C."/>
            <person name="Clum A."/>
            <person name="Dos Santos R.A."/>
            <person name="Damasio A.R."/>
            <person name="Diallinas G."/>
            <person name="Emri T."/>
            <person name="Fekete E."/>
            <person name="Flipphi M."/>
            <person name="Freyberg S."/>
            <person name="Gallo A."/>
            <person name="Gournas C."/>
            <person name="Habgood R."/>
            <person name="Hainaut M."/>
            <person name="Harispe M.L."/>
            <person name="Henrissat B."/>
            <person name="Hilden K.S."/>
            <person name="Hope R."/>
            <person name="Hossain A."/>
            <person name="Karabika E."/>
            <person name="Karaffa L."/>
            <person name="Karanyi Z."/>
            <person name="Krasevec N."/>
            <person name="Kuo A."/>
            <person name="Kusch H."/>
            <person name="LaButti K."/>
            <person name="Lagendijk E.L."/>
            <person name="Lapidus A."/>
            <person name="Levasseur A."/>
            <person name="Lindquist E."/>
            <person name="Lipzen A."/>
            <person name="Logrieco A.F."/>
            <person name="MacCabe A."/>
            <person name="Maekelae M.R."/>
            <person name="Malavazi I."/>
            <person name="Melin P."/>
            <person name="Meyer V."/>
            <person name="Mielnichuk N."/>
            <person name="Miskei M."/>
            <person name="Molnar A.P."/>
            <person name="Mule G."/>
            <person name="Ngan C.Y."/>
            <person name="Orejas M."/>
            <person name="Orosz E."/>
            <person name="Ouedraogo J.P."/>
            <person name="Overkamp K.M."/>
            <person name="Park H.-S."/>
            <person name="Perrone G."/>
            <person name="Piumi F."/>
            <person name="Punt P.J."/>
            <person name="Ram A.F."/>
            <person name="Ramon A."/>
            <person name="Rauscher S."/>
            <person name="Record E."/>
            <person name="Riano-Pachon D.M."/>
            <person name="Robert V."/>
            <person name="Roehrig J."/>
            <person name="Ruller R."/>
            <person name="Salamov A."/>
            <person name="Salih N.S."/>
            <person name="Samson R.A."/>
            <person name="Sandor E."/>
            <person name="Sanguinetti M."/>
            <person name="Schuetze T."/>
            <person name="Sepcic K."/>
            <person name="Shelest E."/>
            <person name="Sherlock G."/>
            <person name="Sophianopoulou V."/>
            <person name="Squina F.M."/>
            <person name="Sun H."/>
            <person name="Susca A."/>
            <person name="Todd R.B."/>
            <person name="Tsang A."/>
            <person name="Unkles S.E."/>
            <person name="van de Wiele N."/>
            <person name="van Rossen-Uffink D."/>
            <person name="Oliveira J.V."/>
            <person name="Vesth T.C."/>
            <person name="Visser J."/>
            <person name="Yu J.-H."/>
            <person name="Zhou M."/>
            <person name="Andersen M.R."/>
            <person name="Archer D.B."/>
            <person name="Baker S.E."/>
            <person name="Benoit I."/>
            <person name="Brakhage A.A."/>
            <person name="Braus G.H."/>
            <person name="Fischer R."/>
            <person name="Frisvad J.C."/>
            <person name="Goldman G.H."/>
            <person name="Houbraken J."/>
            <person name="Oakley B."/>
            <person name="Pocsi I."/>
            <person name="Scazzocchio C."/>
            <person name="Seiboth B."/>
            <person name="vanKuyk P.A."/>
            <person name="Wortman J."/>
            <person name="Dyer P.S."/>
            <person name="Grigoriev I.V."/>
        </authorList>
    </citation>
    <scope>NUCLEOTIDE SEQUENCE [LARGE SCALE GENOMIC DNA]</scope>
    <source>
        <strain evidence="2">ITEM 5010</strain>
    </source>
</reference>
<dbReference type="AlphaFoldDB" id="A0A1R3RMY6"/>
<evidence type="ECO:0000313" key="2">
    <source>
        <dbReference type="Proteomes" id="UP000188318"/>
    </source>
</evidence>
<dbReference type="EMBL" id="KV907499">
    <property type="protein sequence ID" value="OOF95831.1"/>
    <property type="molecule type" value="Genomic_DNA"/>
</dbReference>
<accession>A0A1R3RMY6</accession>
<dbReference type="OrthoDB" id="76567at2759"/>
<dbReference type="Proteomes" id="UP000188318">
    <property type="component" value="Unassembled WGS sequence"/>
</dbReference>
<name>A0A1R3RMY6_ASPC5</name>
<dbReference type="OMA" id="EPLIIRF"/>
<proteinExistence type="predicted"/>
<dbReference type="VEuPathDB" id="FungiDB:ASPCADRAFT_405533"/>
<gene>
    <name evidence="1" type="ORF">ASPCADRAFT_405533</name>
</gene>
<keyword evidence="2" id="KW-1185">Reference proteome</keyword>
<sequence length="295" mass="33357">MAPSTTAQLIIPIPMVSVIPSCQLAMTGLHPPKTFTNLTDVNKAIRTKVEKLQAKDVTQYISYKHVSPQKFTWIDEHRDQLECKVRFAYYPDISTMIIKIPTREHEITHTNIGETVTIQIRNMGIPRDEYLALGATIYVGPTASKKESDAAWINPTLRPKHDDWPFLVMEVGVSESLSRLRQDVAWWISNSRGQVRIVLLIQVTRSSKRIVLEKYIPKEAVYPRTRARAALPPVYVPDLVSTTTVNHGVSPPVVTGGRMVLEFEKVIGRPPIAPEEDIELTPALLIDATRFVFRR</sequence>
<evidence type="ECO:0000313" key="1">
    <source>
        <dbReference type="EMBL" id="OOF95831.1"/>
    </source>
</evidence>
<evidence type="ECO:0008006" key="3">
    <source>
        <dbReference type="Google" id="ProtNLM"/>
    </source>
</evidence>
<organism evidence="1 2">
    <name type="scientific">Aspergillus carbonarius (strain ITEM 5010)</name>
    <dbReference type="NCBI Taxonomy" id="602072"/>
    <lineage>
        <taxon>Eukaryota</taxon>
        <taxon>Fungi</taxon>
        <taxon>Dikarya</taxon>
        <taxon>Ascomycota</taxon>
        <taxon>Pezizomycotina</taxon>
        <taxon>Eurotiomycetes</taxon>
        <taxon>Eurotiomycetidae</taxon>
        <taxon>Eurotiales</taxon>
        <taxon>Aspergillaceae</taxon>
        <taxon>Aspergillus</taxon>
        <taxon>Aspergillus subgen. Circumdati</taxon>
    </lineage>
</organism>